<evidence type="ECO:0000256" key="1">
    <source>
        <dbReference type="SAM" id="MobiDB-lite"/>
    </source>
</evidence>
<dbReference type="EMBL" id="BORB01000001">
    <property type="protein sequence ID" value="GIN55976.1"/>
    <property type="molecule type" value="Genomic_DNA"/>
</dbReference>
<sequence>MTEKKQKKNEPTVAPGMNDHEELEENATKNEVEKEEYTKVTHLSYDEVEPS</sequence>
<evidence type="ECO:0000313" key="3">
    <source>
        <dbReference type="Proteomes" id="UP000679950"/>
    </source>
</evidence>
<accession>A0ABQ4KET4</accession>
<feature type="compositionally biased region" description="Basic and acidic residues" evidence="1">
    <location>
        <begin position="1"/>
        <end position="10"/>
    </location>
</feature>
<dbReference type="RefSeq" id="WP_191967447.1">
    <property type="nucleotide sequence ID" value="NZ_BORB01000001.1"/>
</dbReference>
<comment type="caution">
    <text evidence="2">The sequence shown here is derived from an EMBL/GenBank/DDBJ whole genome shotgun (WGS) entry which is preliminary data.</text>
</comment>
<proteinExistence type="predicted"/>
<dbReference type="Proteomes" id="UP000679950">
    <property type="component" value="Unassembled WGS sequence"/>
</dbReference>
<keyword evidence="3" id="KW-1185">Reference proteome</keyword>
<feature type="compositionally biased region" description="Basic and acidic residues" evidence="1">
    <location>
        <begin position="26"/>
        <end position="39"/>
    </location>
</feature>
<feature type="region of interest" description="Disordered" evidence="1">
    <location>
        <begin position="1"/>
        <end position="51"/>
    </location>
</feature>
<organism evidence="2 3">
    <name type="scientific">Lederbergia ruris</name>
    <dbReference type="NCBI Taxonomy" id="217495"/>
    <lineage>
        <taxon>Bacteria</taxon>
        <taxon>Bacillati</taxon>
        <taxon>Bacillota</taxon>
        <taxon>Bacilli</taxon>
        <taxon>Bacillales</taxon>
        <taxon>Bacillaceae</taxon>
        <taxon>Lederbergia</taxon>
    </lineage>
</organism>
<evidence type="ECO:0000313" key="2">
    <source>
        <dbReference type="EMBL" id="GIN55976.1"/>
    </source>
</evidence>
<protein>
    <recommendedName>
        <fullName evidence="4">Nucleotide exchange factor GrpE</fullName>
    </recommendedName>
</protein>
<gene>
    <name evidence="2" type="ORF">J8TS2_02950</name>
</gene>
<evidence type="ECO:0008006" key="4">
    <source>
        <dbReference type="Google" id="ProtNLM"/>
    </source>
</evidence>
<reference evidence="2 3" key="1">
    <citation type="submission" date="2021-03" db="EMBL/GenBank/DDBJ databases">
        <title>Antimicrobial resistance genes in bacteria isolated from Japanese honey, and their potential for conferring macrolide and lincosamide resistance in the American foulbrood pathogen Paenibacillus larvae.</title>
        <authorList>
            <person name="Okamoto M."/>
            <person name="Kumagai M."/>
            <person name="Kanamori H."/>
            <person name="Takamatsu D."/>
        </authorList>
    </citation>
    <scope>NUCLEOTIDE SEQUENCE [LARGE SCALE GENOMIC DNA]</scope>
    <source>
        <strain evidence="2 3">J8TS2</strain>
    </source>
</reference>
<name>A0ABQ4KET4_9BACI</name>